<protein>
    <recommendedName>
        <fullName evidence="4">YbjN domain-containing protein</fullName>
    </recommendedName>
</protein>
<accession>A0A2D2AU38</accession>
<reference evidence="2 3" key="1">
    <citation type="submission" date="2017-10" db="EMBL/GenBank/DDBJ databases">
        <title>Genome sequence of Caulobacter mirabilis FWC38.</title>
        <authorList>
            <person name="Fiebig A."/>
            <person name="Crosson S."/>
        </authorList>
    </citation>
    <scope>NUCLEOTIDE SEQUENCE [LARGE SCALE GENOMIC DNA]</scope>
    <source>
        <strain evidence="2 3">FWC 38</strain>
    </source>
</reference>
<gene>
    <name evidence="2" type="ORF">CSW64_03225</name>
</gene>
<organism evidence="2 3">
    <name type="scientific">Caulobacter mirabilis</name>
    <dbReference type="NCBI Taxonomy" id="69666"/>
    <lineage>
        <taxon>Bacteria</taxon>
        <taxon>Pseudomonadati</taxon>
        <taxon>Pseudomonadota</taxon>
        <taxon>Alphaproteobacteria</taxon>
        <taxon>Caulobacterales</taxon>
        <taxon>Caulobacteraceae</taxon>
        <taxon>Caulobacter</taxon>
    </lineage>
</organism>
<name>A0A2D2AU38_9CAUL</name>
<evidence type="ECO:0000313" key="3">
    <source>
        <dbReference type="Proteomes" id="UP000228945"/>
    </source>
</evidence>
<proteinExistence type="predicted"/>
<evidence type="ECO:0000256" key="1">
    <source>
        <dbReference type="SAM" id="MobiDB-lite"/>
    </source>
</evidence>
<dbReference type="Proteomes" id="UP000228945">
    <property type="component" value="Chromosome"/>
</dbReference>
<dbReference type="OrthoDB" id="7188806at2"/>
<evidence type="ECO:0008006" key="4">
    <source>
        <dbReference type="Google" id="ProtNLM"/>
    </source>
</evidence>
<dbReference type="RefSeq" id="WP_099620749.1">
    <property type="nucleotide sequence ID" value="NZ_CP024201.1"/>
</dbReference>
<sequence length="185" mass="20025">MIVTAIAAAALLAAEPAVVRGAPAEPPPVVWRSLRRADAEALLREEGAKVVEIGTTDEGGWWIDAEAPDNLPFTWKGMQCEGDGENRACTEHMLITYIPTSSSKVARAIVAERNVMYPADAADKADYSVWRMDFTYGGVTREHVRHTLSVTIDLFWKALDVVREQDEGGPSKSGAAKGKGKGERG</sequence>
<dbReference type="EMBL" id="CP024201">
    <property type="protein sequence ID" value="ATQ41493.1"/>
    <property type="molecule type" value="Genomic_DNA"/>
</dbReference>
<feature type="region of interest" description="Disordered" evidence="1">
    <location>
        <begin position="165"/>
        <end position="185"/>
    </location>
</feature>
<evidence type="ECO:0000313" key="2">
    <source>
        <dbReference type="EMBL" id="ATQ41493.1"/>
    </source>
</evidence>
<dbReference type="AlphaFoldDB" id="A0A2D2AU38"/>
<dbReference type="KEGG" id="cmb:CSW64_03225"/>
<keyword evidence="3" id="KW-1185">Reference proteome</keyword>